<keyword evidence="8" id="KW-0560">Oxidoreductase</keyword>
<dbReference type="InterPro" id="IPR036418">
    <property type="entry name" value="Cyt_c_oxidase_su6a_sf"/>
</dbReference>
<dbReference type="InterPro" id="IPR018507">
    <property type="entry name" value="Cyt_c_oxidase_su6a_CS"/>
</dbReference>
<dbReference type="PANTHER" id="PTHR11504">
    <property type="entry name" value="CYTOCHROME C OXIDASE POLYPEPTIDE VIA"/>
    <property type="match status" value="1"/>
</dbReference>
<dbReference type="Pfam" id="PF02046">
    <property type="entry name" value="COX6A"/>
    <property type="match status" value="1"/>
</dbReference>
<accession>A0A9J6CBP3</accession>
<keyword evidence="10 12" id="KW-0472">Membrane</keyword>
<evidence type="ECO:0000313" key="13">
    <source>
        <dbReference type="EMBL" id="KAG5679038.1"/>
    </source>
</evidence>
<evidence type="ECO:0000256" key="11">
    <source>
        <dbReference type="RuleBase" id="RU004396"/>
    </source>
</evidence>
<dbReference type="EMBL" id="JADBJN010000002">
    <property type="protein sequence ID" value="KAG5679038.1"/>
    <property type="molecule type" value="Genomic_DNA"/>
</dbReference>
<keyword evidence="7" id="KW-1133">Transmembrane helix</keyword>
<evidence type="ECO:0000256" key="10">
    <source>
        <dbReference type="ARBA" id="ARBA00023136"/>
    </source>
</evidence>
<dbReference type="SUPFAM" id="SSF81411">
    <property type="entry name" value="Mitochondrial cytochrome c oxidase subunit VIa"/>
    <property type="match status" value="1"/>
</dbReference>
<name>A0A9J6CBP3_POLVA</name>
<dbReference type="AlphaFoldDB" id="A0A9J6CBP3"/>
<dbReference type="GO" id="GO:0006123">
    <property type="term" value="P:mitochondrial electron transport, cytochrome c to oxygen"/>
    <property type="evidence" value="ECO:0007669"/>
    <property type="project" value="TreeGrafter"/>
</dbReference>
<dbReference type="GO" id="GO:0030234">
    <property type="term" value="F:enzyme regulator activity"/>
    <property type="evidence" value="ECO:0007669"/>
    <property type="project" value="TreeGrafter"/>
</dbReference>
<proteinExistence type="inferred from homology"/>
<gene>
    <name evidence="13" type="ORF">PVAND_008639</name>
</gene>
<dbReference type="GO" id="GO:0005743">
    <property type="term" value="C:mitochondrial inner membrane"/>
    <property type="evidence" value="ECO:0007669"/>
    <property type="project" value="UniProtKB-SubCell"/>
</dbReference>
<dbReference type="CDD" id="cd00925">
    <property type="entry name" value="Cyt_c_Oxidase_VIa"/>
    <property type="match status" value="1"/>
</dbReference>
<evidence type="ECO:0000256" key="4">
    <source>
        <dbReference type="ARBA" id="ARBA00022692"/>
    </source>
</evidence>
<keyword evidence="4" id="KW-0812">Transmembrane</keyword>
<keyword evidence="6" id="KW-0809">Transit peptide</keyword>
<comment type="pathway">
    <text evidence="2">Energy metabolism; oxidative phosphorylation.</text>
</comment>
<keyword evidence="5 12" id="KW-0999">Mitochondrion inner membrane</keyword>
<dbReference type="Proteomes" id="UP001107558">
    <property type="component" value="Chromosome 2"/>
</dbReference>
<evidence type="ECO:0000256" key="5">
    <source>
        <dbReference type="ARBA" id="ARBA00022792"/>
    </source>
</evidence>
<keyword evidence="9 12" id="KW-0496">Mitochondrion</keyword>
<dbReference type="OrthoDB" id="5947505at2759"/>
<dbReference type="PROSITE" id="PS01329">
    <property type="entry name" value="COX6A"/>
    <property type="match status" value="1"/>
</dbReference>
<comment type="caution">
    <text evidence="13">The sequence shown here is derived from an EMBL/GenBank/DDBJ whole genome shotgun (WGS) entry which is preliminary data.</text>
</comment>
<dbReference type="PIRSF" id="PIRSF000277">
    <property type="entry name" value="COX6A1"/>
    <property type="match status" value="1"/>
</dbReference>
<dbReference type="InterPro" id="IPR001349">
    <property type="entry name" value="Cyt_c_oxidase_su6a"/>
</dbReference>
<dbReference type="FunFam" id="4.10.95.10:FF:000001">
    <property type="entry name" value="Cytochrome c oxidase subunit 6A, mitochondrial"/>
    <property type="match status" value="1"/>
</dbReference>
<organism evidence="13 14">
    <name type="scientific">Polypedilum vanderplanki</name>
    <name type="common">Sleeping chironomid midge</name>
    <dbReference type="NCBI Taxonomy" id="319348"/>
    <lineage>
        <taxon>Eukaryota</taxon>
        <taxon>Metazoa</taxon>
        <taxon>Ecdysozoa</taxon>
        <taxon>Arthropoda</taxon>
        <taxon>Hexapoda</taxon>
        <taxon>Insecta</taxon>
        <taxon>Pterygota</taxon>
        <taxon>Neoptera</taxon>
        <taxon>Endopterygota</taxon>
        <taxon>Diptera</taxon>
        <taxon>Nematocera</taxon>
        <taxon>Chironomoidea</taxon>
        <taxon>Chironomidae</taxon>
        <taxon>Chironominae</taxon>
        <taxon>Polypedilum</taxon>
        <taxon>Polypedilum</taxon>
    </lineage>
</organism>
<dbReference type="PANTHER" id="PTHR11504:SF0">
    <property type="entry name" value="CYTOCHROME C OXIDASE SUBUNIT"/>
    <property type="match status" value="1"/>
</dbReference>
<evidence type="ECO:0000256" key="1">
    <source>
        <dbReference type="ARBA" id="ARBA00004434"/>
    </source>
</evidence>
<comment type="similarity">
    <text evidence="3 11">Belongs to the cytochrome c oxidase subunit 6A family.</text>
</comment>
<protein>
    <recommendedName>
        <fullName evidence="12">Cytochrome c oxidase subunit</fullName>
    </recommendedName>
    <alternativeName>
        <fullName evidence="12">Cytochrome c oxidase polypeptide VIa</fullName>
    </alternativeName>
</protein>
<evidence type="ECO:0000256" key="9">
    <source>
        <dbReference type="ARBA" id="ARBA00023128"/>
    </source>
</evidence>
<evidence type="ECO:0000256" key="6">
    <source>
        <dbReference type="ARBA" id="ARBA00022946"/>
    </source>
</evidence>
<evidence type="ECO:0000256" key="12">
    <source>
        <dbReference type="RuleBase" id="RU004397"/>
    </source>
</evidence>
<reference evidence="13" key="1">
    <citation type="submission" date="2021-03" db="EMBL/GenBank/DDBJ databases">
        <title>Chromosome level genome of the anhydrobiotic midge Polypedilum vanderplanki.</title>
        <authorList>
            <person name="Yoshida Y."/>
            <person name="Kikawada T."/>
            <person name="Gusev O."/>
        </authorList>
    </citation>
    <scope>NUCLEOTIDE SEQUENCE</scope>
    <source>
        <strain evidence="13">NIAS01</strain>
        <tissue evidence="13">Whole body or cell culture</tissue>
    </source>
</reference>
<dbReference type="GO" id="GO:0016491">
    <property type="term" value="F:oxidoreductase activity"/>
    <property type="evidence" value="ECO:0007669"/>
    <property type="project" value="UniProtKB-KW"/>
</dbReference>
<evidence type="ECO:0000256" key="8">
    <source>
        <dbReference type="ARBA" id="ARBA00023002"/>
    </source>
</evidence>
<evidence type="ECO:0000256" key="3">
    <source>
        <dbReference type="ARBA" id="ARBA00005553"/>
    </source>
</evidence>
<evidence type="ECO:0000256" key="7">
    <source>
        <dbReference type="ARBA" id="ARBA00022989"/>
    </source>
</evidence>
<sequence>MASQVFKRGIQTASANFASPGTAATAGHGGGWKLWKRLSFFVALPGVGVCMLNTYLEHQKHGHERPEFVPYEYLRIRNKRFPWGDGNHSLFHNPHVNALPTGYEDEH</sequence>
<keyword evidence="14" id="KW-1185">Reference proteome</keyword>
<comment type="subcellular location">
    <subcellularLocation>
        <location evidence="1">Mitochondrion inner membrane</location>
        <topology evidence="1">Single-pass membrane protein</topology>
    </subcellularLocation>
</comment>
<evidence type="ECO:0000256" key="2">
    <source>
        <dbReference type="ARBA" id="ARBA00004673"/>
    </source>
</evidence>
<dbReference type="Gene3D" id="4.10.95.10">
    <property type="entry name" value="Cytochrome c oxidase, subunit VIa"/>
    <property type="match status" value="1"/>
</dbReference>
<evidence type="ECO:0000313" key="14">
    <source>
        <dbReference type="Proteomes" id="UP001107558"/>
    </source>
</evidence>